<dbReference type="Pfam" id="PF07494">
    <property type="entry name" value="Reg_prop"/>
    <property type="match status" value="2"/>
</dbReference>
<evidence type="ECO:0000256" key="1">
    <source>
        <dbReference type="SAM" id="Phobius"/>
    </source>
</evidence>
<dbReference type="Gene3D" id="3.30.565.10">
    <property type="entry name" value="Histidine kinase-like ATPase, C-terminal domain"/>
    <property type="match status" value="1"/>
</dbReference>
<dbReference type="Pfam" id="PF06580">
    <property type="entry name" value="His_kinase"/>
    <property type="match status" value="1"/>
</dbReference>
<keyword evidence="1" id="KW-0472">Membrane</keyword>
<keyword evidence="5" id="KW-1185">Reference proteome</keyword>
<dbReference type="GO" id="GO:0016020">
    <property type="term" value="C:membrane"/>
    <property type="evidence" value="ECO:0007669"/>
    <property type="project" value="InterPro"/>
</dbReference>
<evidence type="ECO:0000259" key="3">
    <source>
        <dbReference type="Pfam" id="PF07495"/>
    </source>
</evidence>
<feature type="transmembrane region" description="Helical" evidence="1">
    <location>
        <begin position="767"/>
        <end position="785"/>
    </location>
</feature>
<reference evidence="4 5" key="1">
    <citation type="submission" date="2019-10" db="EMBL/GenBank/DDBJ databases">
        <title>Genome sequence of Phaeocystidibacter marisrubri JCM30614 (type strain).</title>
        <authorList>
            <person name="Bowman J.P."/>
        </authorList>
    </citation>
    <scope>NUCLEOTIDE SEQUENCE [LARGE SCALE GENOMIC DNA]</scope>
    <source>
        <strain evidence="4 5">JCM 30614</strain>
    </source>
</reference>
<evidence type="ECO:0008006" key="6">
    <source>
        <dbReference type="Google" id="ProtNLM"/>
    </source>
</evidence>
<organism evidence="4 5">
    <name type="scientific">Phaeocystidibacter marisrubri</name>
    <dbReference type="NCBI Taxonomy" id="1577780"/>
    <lineage>
        <taxon>Bacteria</taxon>
        <taxon>Pseudomonadati</taxon>
        <taxon>Bacteroidota</taxon>
        <taxon>Flavobacteriia</taxon>
        <taxon>Flavobacteriales</taxon>
        <taxon>Phaeocystidibacteraceae</taxon>
        <taxon>Phaeocystidibacter</taxon>
    </lineage>
</organism>
<dbReference type="AlphaFoldDB" id="A0A6L3ZDL2"/>
<sequence>MINVYMRLQTAMPTMVLGNIAPAVKSRILALVKGYHNIFLFLLLFCSSLTGIGQQYFFQSYGQKEGIPVSTVNDIAEDELGFMWVATEGGGLARFDGQNSVVYTTENGLPSNYVTSLIFRHDKGLLVGTDKGFRFFNGQTFEDPFNVPSDRVFDMCTHGDSILLVLRRSLVIVLPSGELETLELPDNQEIMSVACAKDLFVGASDGLWKYEEGDWVKWWEGRNVRSIFIPENENYSGTIQVGAADDVYLILRKGVGVKNLSSGTLDTEAHPDVRDIVHDNYGRWWYGSYQRGLRRYDASQQDGYRGVTITEEQGLSTPKVRCLFVSSDGRIWIGGLSGLSRLVEPDLFRYTSEDGLGDERVHALCVTRNGDWWMGGLSGLSRKTIKGDFTTYDESDGVPSGLIFDITETQDGDLWIATENGLAKKVGNRFVKYGSTGGLDNAFVFDIDAYANGDLVIATTQGIYRYNGIRFSQIDPNLQSTAISHVQVDEDGQLWALDIEGRILVFDGQDWEYPIREEIMLRISTSTFQVENGVLWLATNGHGLWRLEGDRLDSITTTRGLLSDNVWSLDVVDNDAWIGSELGIQNVIWQGGWTFGTRVSEARGFGSMECNPHSVQRSDRSIIFGTNQGLLVAPLRSSHNRDAVGTIRLLRLDLYFQQPEDWGLWTDSISPWTGMPQDLVLPYDQNYLRFAYSAMGVADPNELQYEYKLSPLSEDWVNAEHNTEAIFTSVSPGKYTFEVRAYDPLSGRTLASDVYRFAIKPPFWKTWWFYVLVVAAVVGIVVTYVRVRLSRVRSMLALEEERNDLERRALRLQMNPHFVFNALDAISGFIFKNEPKEAVKYLNSFAKLMRLMLESSREHVIPVHTEIQLLENYLSLEKLRFSGEFDSEIIIDEELDTYGSSMPSMMVQPHIENAILHGLRPKGGGKVTVHFEQTDEGKGLRCVIEDNGVGRKRAAEIRENSGRNHRSLAGEISRRRVELFEKTYGGRSAVIVQDLHDQNGNPSGTRVVLQLPLQNTDEWDDD</sequence>
<dbReference type="EMBL" id="WBVQ01000002">
    <property type="protein sequence ID" value="KAB2815943.1"/>
    <property type="molecule type" value="Genomic_DNA"/>
</dbReference>
<proteinExistence type="predicted"/>
<accession>A0A6L3ZDL2</accession>
<dbReference type="InterPro" id="IPR015943">
    <property type="entry name" value="WD40/YVTN_repeat-like_dom_sf"/>
</dbReference>
<dbReference type="SUPFAM" id="SSF63829">
    <property type="entry name" value="Calcium-dependent phosphotriesterase"/>
    <property type="match status" value="2"/>
</dbReference>
<dbReference type="InterPro" id="IPR036890">
    <property type="entry name" value="HATPase_C_sf"/>
</dbReference>
<keyword evidence="1" id="KW-0812">Transmembrane</keyword>
<dbReference type="InterPro" id="IPR013783">
    <property type="entry name" value="Ig-like_fold"/>
</dbReference>
<dbReference type="InterPro" id="IPR050640">
    <property type="entry name" value="Bact_2-comp_sensor_kinase"/>
</dbReference>
<dbReference type="PANTHER" id="PTHR34220:SF7">
    <property type="entry name" value="SENSOR HISTIDINE KINASE YPDA"/>
    <property type="match status" value="1"/>
</dbReference>
<dbReference type="InterPro" id="IPR011110">
    <property type="entry name" value="Reg_prop"/>
</dbReference>
<feature type="domain" description="Two component regulator three Y" evidence="3">
    <location>
        <begin position="699"/>
        <end position="747"/>
    </location>
</feature>
<comment type="caution">
    <text evidence="4">The sequence shown here is derived from an EMBL/GenBank/DDBJ whole genome shotgun (WGS) entry which is preliminary data.</text>
</comment>
<gene>
    <name evidence="4" type="ORF">F8C82_09610</name>
</gene>
<dbReference type="PANTHER" id="PTHR34220">
    <property type="entry name" value="SENSOR HISTIDINE KINASE YPDA"/>
    <property type="match status" value="1"/>
</dbReference>
<keyword evidence="1" id="KW-1133">Transmembrane helix</keyword>
<dbReference type="Gene3D" id="2.60.40.10">
    <property type="entry name" value="Immunoglobulins"/>
    <property type="match status" value="1"/>
</dbReference>
<dbReference type="InterPro" id="IPR011123">
    <property type="entry name" value="Y_Y_Y"/>
</dbReference>
<protein>
    <recommendedName>
        <fullName evidence="6">Signal transduction histidine kinase internal region domain-containing protein</fullName>
    </recommendedName>
</protein>
<dbReference type="OrthoDB" id="9809670at2"/>
<dbReference type="SUPFAM" id="SSF55874">
    <property type="entry name" value="ATPase domain of HSP90 chaperone/DNA topoisomerase II/histidine kinase"/>
    <property type="match status" value="1"/>
</dbReference>
<feature type="domain" description="Signal transduction histidine kinase internal region" evidence="2">
    <location>
        <begin position="806"/>
        <end position="883"/>
    </location>
</feature>
<dbReference type="Proteomes" id="UP000484164">
    <property type="component" value="Unassembled WGS sequence"/>
</dbReference>
<evidence type="ECO:0000313" key="4">
    <source>
        <dbReference type="EMBL" id="KAB2815943.1"/>
    </source>
</evidence>
<dbReference type="InterPro" id="IPR010559">
    <property type="entry name" value="Sig_transdc_His_kin_internal"/>
</dbReference>
<dbReference type="GO" id="GO:0000155">
    <property type="term" value="F:phosphorelay sensor kinase activity"/>
    <property type="evidence" value="ECO:0007669"/>
    <property type="project" value="InterPro"/>
</dbReference>
<evidence type="ECO:0000259" key="2">
    <source>
        <dbReference type="Pfam" id="PF06580"/>
    </source>
</evidence>
<dbReference type="Gene3D" id="2.130.10.10">
    <property type="entry name" value="YVTN repeat-like/Quinoprotein amine dehydrogenase"/>
    <property type="match status" value="4"/>
</dbReference>
<dbReference type="Pfam" id="PF07495">
    <property type="entry name" value="Y_Y_Y"/>
    <property type="match status" value="1"/>
</dbReference>
<evidence type="ECO:0000313" key="5">
    <source>
        <dbReference type="Proteomes" id="UP000484164"/>
    </source>
</evidence>
<name>A0A6L3ZDL2_9FLAO</name>